<dbReference type="PANTHER" id="PTHR36114">
    <property type="entry name" value="16.7 KDA PROTEIN IN WHIE LOCUS"/>
    <property type="match status" value="1"/>
</dbReference>
<keyword evidence="2" id="KW-0413">Isomerase</keyword>
<comment type="caution">
    <text evidence="2">The sequence shown here is derived from an EMBL/GenBank/DDBJ whole genome shotgun (WGS) entry which is preliminary data.</text>
</comment>
<evidence type="ECO:0000313" key="3">
    <source>
        <dbReference type="Proteomes" id="UP000587070"/>
    </source>
</evidence>
<dbReference type="GO" id="GO:0016853">
    <property type="term" value="F:isomerase activity"/>
    <property type="evidence" value="ECO:0007669"/>
    <property type="project" value="UniProtKB-KW"/>
</dbReference>
<evidence type="ECO:0000259" key="1">
    <source>
        <dbReference type="Pfam" id="PF07883"/>
    </source>
</evidence>
<dbReference type="Proteomes" id="UP000587070">
    <property type="component" value="Unassembled WGS sequence"/>
</dbReference>
<dbReference type="Pfam" id="PF07883">
    <property type="entry name" value="Cupin_2"/>
    <property type="match status" value="1"/>
</dbReference>
<protein>
    <submittedName>
        <fullName evidence="2">Mannose-6-phosphate isomerase-like protein (Cupin superfamily)</fullName>
    </submittedName>
</protein>
<dbReference type="OrthoDB" id="9180677at2"/>
<sequence>MKTRLADIAPYITRDGSEIRELLHPGQHPVQNQSLAEAVVYPGQRTWLHRHHATEEIYHLTAGEGWMTLGAERFAVAAGDSVLIPPGTPHCIEAGGTTPLHILCCCSPAYAHADTELLEPVPAPE</sequence>
<dbReference type="AlphaFoldDB" id="A0A840G648"/>
<gene>
    <name evidence="2" type="ORF">GGD90_000797</name>
</gene>
<dbReference type="InterPro" id="IPR014710">
    <property type="entry name" value="RmlC-like_jellyroll"/>
</dbReference>
<name>A0A840G648_RHOTE</name>
<dbReference type="EMBL" id="JACIGE010000002">
    <property type="protein sequence ID" value="MBB4246440.1"/>
    <property type="molecule type" value="Genomic_DNA"/>
</dbReference>
<organism evidence="2 3">
    <name type="scientific">Rhodocyclus tenuis</name>
    <name type="common">Rhodospirillum tenue</name>
    <dbReference type="NCBI Taxonomy" id="1066"/>
    <lineage>
        <taxon>Bacteria</taxon>
        <taxon>Pseudomonadati</taxon>
        <taxon>Pseudomonadota</taxon>
        <taxon>Betaproteobacteria</taxon>
        <taxon>Rhodocyclales</taxon>
        <taxon>Rhodocyclaceae</taxon>
        <taxon>Rhodocyclus</taxon>
    </lineage>
</organism>
<dbReference type="InterPro" id="IPR011051">
    <property type="entry name" value="RmlC_Cupin_sf"/>
</dbReference>
<feature type="domain" description="Cupin type-2" evidence="1">
    <location>
        <begin position="39"/>
        <end position="104"/>
    </location>
</feature>
<accession>A0A840G648</accession>
<keyword evidence="3" id="KW-1185">Reference proteome</keyword>
<dbReference type="Gene3D" id="2.60.120.10">
    <property type="entry name" value="Jelly Rolls"/>
    <property type="match status" value="1"/>
</dbReference>
<dbReference type="CDD" id="cd02214">
    <property type="entry name" value="cupin_MJ1618"/>
    <property type="match status" value="1"/>
</dbReference>
<proteinExistence type="predicted"/>
<evidence type="ECO:0000313" key="2">
    <source>
        <dbReference type="EMBL" id="MBB4246440.1"/>
    </source>
</evidence>
<reference evidence="2 3" key="1">
    <citation type="submission" date="2020-08" db="EMBL/GenBank/DDBJ databases">
        <title>Genome sequencing of Purple Non-Sulfur Bacteria from various extreme environments.</title>
        <authorList>
            <person name="Mayer M."/>
        </authorList>
    </citation>
    <scope>NUCLEOTIDE SEQUENCE [LARGE SCALE GENOMIC DNA]</scope>
    <source>
        <strain evidence="2 3">2761</strain>
    </source>
</reference>
<dbReference type="SUPFAM" id="SSF51182">
    <property type="entry name" value="RmlC-like cupins"/>
    <property type="match status" value="1"/>
</dbReference>
<dbReference type="RefSeq" id="WP_153114514.1">
    <property type="nucleotide sequence ID" value="NZ_JACIGE010000002.1"/>
</dbReference>
<dbReference type="PANTHER" id="PTHR36114:SF4">
    <property type="entry name" value="CUPIN 2 CONSERVED BARREL DOMAIN-CONTAINING PROTEIN"/>
    <property type="match status" value="1"/>
</dbReference>
<dbReference type="InterPro" id="IPR013096">
    <property type="entry name" value="Cupin_2"/>
</dbReference>
<dbReference type="InterPro" id="IPR052044">
    <property type="entry name" value="PKS_Associated_Protein"/>
</dbReference>